<proteinExistence type="predicted"/>
<name>A0ABW5TMA7_9SPHI</name>
<evidence type="ECO:0000313" key="1">
    <source>
        <dbReference type="EMBL" id="MFD2730417.1"/>
    </source>
</evidence>
<accession>A0ABW5TMA7</accession>
<protein>
    <submittedName>
        <fullName evidence="1">GLPGLI family protein</fullName>
    </submittedName>
</protein>
<keyword evidence="2" id="KW-1185">Reference proteome</keyword>
<dbReference type="Proteomes" id="UP001597546">
    <property type="component" value="Unassembled WGS sequence"/>
</dbReference>
<organism evidence="1 2">
    <name type="scientific">Pedobacter alpinus</name>
    <dbReference type="NCBI Taxonomy" id="1590643"/>
    <lineage>
        <taxon>Bacteria</taxon>
        <taxon>Pseudomonadati</taxon>
        <taxon>Bacteroidota</taxon>
        <taxon>Sphingobacteriia</taxon>
        <taxon>Sphingobacteriales</taxon>
        <taxon>Sphingobacteriaceae</taxon>
        <taxon>Pedobacter</taxon>
    </lineage>
</organism>
<sequence length="276" mass="31862">MKNKTIYLIFTLLPTLLYSQSKDSVLAIASYKLTHQYDTSGIGKVNVEVFDLFMSKHSSHYKSHEISIQDSIMKSEYNKSKIMMPPINRRASDEEVFTFTSNKQQFVKVSRIMGDYVVQRSYPNINWKILPDIKVILGLKCQKATGNFHGREYVVWFSKDTPFKLGPWKLNGLPGLIVNAEDITGNIKFELIELKNNSITSNQQIFWSKKSQLIEWEEFKRLAKAIEDDPLGFAERKFGGKITTTSKNAPTNHINIMLPRKSINFPLEAFDFYTIR</sequence>
<dbReference type="RefSeq" id="WP_379040841.1">
    <property type="nucleotide sequence ID" value="NZ_JBHSKW010000005.1"/>
</dbReference>
<evidence type="ECO:0000313" key="2">
    <source>
        <dbReference type="Proteomes" id="UP001597546"/>
    </source>
</evidence>
<gene>
    <name evidence="1" type="ORF">ACFSSE_01745</name>
</gene>
<dbReference type="NCBIfam" id="TIGR01200">
    <property type="entry name" value="GLPGLI"/>
    <property type="match status" value="1"/>
</dbReference>
<comment type="caution">
    <text evidence="1">The sequence shown here is derived from an EMBL/GenBank/DDBJ whole genome shotgun (WGS) entry which is preliminary data.</text>
</comment>
<dbReference type="EMBL" id="JBHULV010000008">
    <property type="protein sequence ID" value="MFD2730417.1"/>
    <property type="molecule type" value="Genomic_DNA"/>
</dbReference>
<dbReference type="InterPro" id="IPR005901">
    <property type="entry name" value="GLPGLI"/>
</dbReference>
<reference evidence="2" key="1">
    <citation type="journal article" date="2019" name="Int. J. Syst. Evol. Microbiol.">
        <title>The Global Catalogue of Microorganisms (GCM) 10K type strain sequencing project: providing services to taxonomists for standard genome sequencing and annotation.</title>
        <authorList>
            <consortium name="The Broad Institute Genomics Platform"/>
            <consortium name="The Broad Institute Genome Sequencing Center for Infectious Disease"/>
            <person name="Wu L."/>
            <person name="Ma J."/>
        </authorList>
    </citation>
    <scope>NUCLEOTIDE SEQUENCE [LARGE SCALE GENOMIC DNA]</scope>
    <source>
        <strain evidence="2">KCTC 42456</strain>
    </source>
</reference>